<dbReference type="Pfam" id="PF08335">
    <property type="entry name" value="GlnD_UR_UTase"/>
    <property type="match status" value="2"/>
</dbReference>
<dbReference type="RefSeq" id="WP_139449910.1">
    <property type="nucleotide sequence ID" value="NZ_SMDR01000004.1"/>
</dbReference>
<keyword evidence="1 7" id="KW-0808">Transferase</keyword>
<feature type="domain" description="PII-uridylyltransferase/Glutamine-synthetase adenylyltransferase" evidence="9">
    <location>
        <begin position="806"/>
        <end position="889"/>
    </location>
</feature>
<dbReference type="CDD" id="cd05401">
    <property type="entry name" value="NT_GlnE_GlnD_like"/>
    <property type="match status" value="2"/>
</dbReference>
<dbReference type="GO" id="GO:0005829">
    <property type="term" value="C:cytosol"/>
    <property type="evidence" value="ECO:0007669"/>
    <property type="project" value="TreeGrafter"/>
</dbReference>
<keyword evidence="5 7" id="KW-0460">Magnesium</keyword>
<evidence type="ECO:0000313" key="10">
    <source>
        <dbReference type="EMBL" id="TNJ32844.1"/>
    </source>
</evidence>
<dbReference type="NCBIfam" id="NF008292">
    <property type="entry name" value="PRK11072.1"/>
    <property type="match status" value="1"/>
</dbReference>
<dbReference type="InterPro" id="IPR013546">
    <property type="entry name" value="PII_UdlTrfase/GS_AdlTrfase"/>
</dbReference>
<dbReference type="SUPFAM" id="SSF81593">
    <property type="entry name" value="Nucleotidyltransferase substrate binding subunit/domain"/>
    <property type="match status" value="2"/>
</dbReference>
<organism evidence="10 11">
    <name type="scientific">Arenimonas terrae</name>
    <dbReference type="NCBI Taxonomy" id="2546226"/>
    <lineage>
        <taxon>Bacteria</taxon>
        <taxon>Pseudomonadati</taxon>
        <taxon>Pseudomonadota</taxon>
        <taxon>Gammaproteobacteria</taxon>
        <taxon>Lysobacterales</taxon>
        <taxon>Lysobacteraceae</taxon>
        <taxon>Arenimonas</taxon>
    </lineage>
</organism>
<evidence type="ECO:0000256" key="1">
    <source>
        <dbReference type="ARBA" id="ARBA00022679"/>
    </source>
</evidence>
<dbReference type="GO" id="GO:0005524">
    <property type="term" value="F:ATP binding"/>
    <property type="evidence" value="ECO:0007669"/>
    <property type="project" value="UniProtKB-UniRule"/>
</dbReference>
<comment type="caution">
    <text evidence="10">The sequence shown here is derived from an EMBL/GenBank/DDBJ whole genome shotgun (WGS) entry which is preliminary data.</text>
</comment>
<dbReference type="EC" id="2.7.7.42" evidence="7"/>
<feature type="domain" description="PII-uridylyltransferase/Glutamine-synthetase adenylyltransferase" evidence="9">
    <location>
        <begin position="289"/>
        <end position="427"/>
    </location>
</feature>
<keyword evidence="2 7" id="KW-0548">Nucleotidyltransferase</keyword>
<keyword evidence="10" id="KW-0436">Ligase</keyword>
<dbReference type="GO" id="GO:0000287">
    <property type="term" value="F:magnesium ion binding"/>
    <property type="evidence" value="ECO:0007669"/>
    <property type="project" value="UniProtKB-UniRule"/>
</dbReference>
<dbReference type="Gene3D" id="1.20.120.330">
    <property type="entry name" value="Nucleotidyltransferases domain 2"/>
    <property type="match status" value="2"/>
</dbReference>
<comment type="similarity">
    <text evidence="7">Belongs to the GlnE family.</text>
</comment>
<dbReference type="InterPro" id="IPR005190">
    <property type="entry name" value="GlnE_rpt_dom"/>
</dbReference>
<dbReference type="OrthoDB" id="9759366at2"/>
<dbReference type="Proteomes" id="UP000305760">
    <property type="component" value="Unassembled WGS sequence"/>
</dbReference>
<evidence type="ECO:0000256" key="2">
    <source>
        <dbReference type="ARBA" id="ARBA00022695"/>
    </source>
</evidence>
<dbReference type="Pfam" id="PF03710">
    <property type="entry name" value="GlnE"/>
    <property type="match status" value="2"/>
</dbReference>
<evidence type="ECO:0000256" key="7">
    <source>
        <dbReference type="HAMAP-Rule" id="MF_00802"/>
    </source>
</evidence>
<dbReference type="FunFam" id="3.30.460.10:FF:000009">
    <property type="entry name" value="Bifunctional glutamine synthetase adenylyltransferase/adenylyl-removing enzyme"/>
    <property type="match status" value="1"/>
</dbReference>
<feature type="domain" description="Glutamate-ammonia ligase adenylyltransferase repeated" evidence="8">
    <location>
        <begin position="541"/>
        <end position="787"/>
    </location>
</feature>
<comment type="catalytic activity">
    <reaction evidence="7">
        <text>[glutamine synthetase]-O(4)-(5'-adenylyl)-L-tyrosine + phosphate = [glutamine synthetase]-L-tyrosine + ADP</text>
        <dbReference type="Rhea" id="RHEA:43716"/>
        <dbReference type="Rhea" id="RHEA-COMP:10660"/>
        <dbReference type="Rhea" id="RHEA-COMP:10661"/>
        <dbReference type="ChEBI" id="CHEBI:43474"/>
        <dbReference type="ChEBI" id="CHEBI:46858"/>
        <dbReference type="ChEBI" id="CHEBI:83624"/>
        <dbReference type="ChEBI" id="CHEBI:456216"/>
        <dbReference type="EC" id="2.7.7.89"/>
    </reaction>
</comment>
<feature type="region of interest" description="Adenylyl removase" evidence="7">
    <location>
        <begin position="1"/>
        <end position="437"/>
    </location>
</feature>
<evidence type="ECO:0000256" key="6">
    <source>
        <dbReference type="ARBA" id="ARBA00023268"/>
    </source>
</evidence>
<dbReference type="Gene3D" id="1.20.120.1510">
    <property type="match status" value="1"/>
</dbReference>
<name>A0A5C4RPG8_9GAMM</name>
<dbReference type="InterPro" id="IPR043519">
    <property type="entry name" value="NT_sf"/>
</dbReference>
<protein>
    <recommendedName>
        <fullName evidence="7">Bifunctional glutamine synthetase adenylyltransferase/adenylyl-removing enzyme</fullName>
    </recommendedName>
    <alternativeName>
        <fullName evidence="7">ATP:glutamine synthetase adenylyltransferase</fullName>
    </alternativeName>
    <alternativeName>
        <fullName evidence="7">ATase</fullName>
    </alternativeName>
    <domain>
        <recommendedName>
            <fullName evidence="7">Glutamine synthetase adenylyl-L-tyrosine phosphorylase</fullName>
            <ecNumber evidence="7">2.7.7.89</ecNumber>
        </recommendedName>
        <alternativeName>
            <fullName evidence="7">Adenylyl removase</fullName>
            <shortName evidence="7">AR</shortName>
            <shortName evidence="7">AT-N</shortName>
        </alternativeName>
    </domain>
    <domain>
        <recommendedName>
            <fullName evidence="7">Glutamine synthetase adenylyl transferase</fullName>
            <ecNumber evidence="7">2.7.7.42</ecNumber>
        </recommendedName>
        <alternativeName>
            <fullName evidence="7">Adenylyl transferase</fullName>
            <shortName evidence="7">AT</shortName>
            <shortName evidence="7">AT-C</shortName>
        </alternativeName>
    </domain>
</protein>
<evidence type="ECO:0000256" key="4">
    <source>
        <dbReference type="ARBA" id="ARBA00022840"/>
    </source>
</evidence>
<dbReference type="SUPFAM" id="SSF81301">
    <property type="entry name" value="Nucleotidyltransferase"/>
    <property type="match status" value="2"/>
</dbReference>
<comment type="function">
    <text evidence="7">Involved in the regulation of glutamine synthetase GlnA, a key enzyme in the process to assimilate ammonia. When cellular nitrogen levels are high, the C-terminal adenylyl transferase (AT) inactivates GlnA by covalent transfer of an adenylyl group from ATP to specific tyrosine residue of GlnA, thus reducing its activity. Conversely, when nitrogen levels are low, the N-terminal adenylyl removase (AR) activates GlnA by removing the adenylyl group by phosphorolysis, increasing its activity. The regulatory region of GlnE binds the signal transduction protein PII (GlnB) which indicates the nitrogen status of the cell.</text>
</comment>
<evidence type="ECO:0000256" key="5">
    <source>
        <dbReference type="ARBA" id="ARBA00022842"/>
    </source>
</evidence>
<dbReference type="Gene3D" id="3.30.460.10">
    <property type="entry name" value="Beta Polymerase, domain 2"/>
    <property type="match status" value="2"/>
</dbReference>
<accession>A0A5C4RPG8</accession>
<keyword evidence="4 7" id="KW-0067">ATP-binding</keyword>
<proteinExistence type="inferred from homology"/>
<dbReference type="AlphaFoldDB" id="A0A5C4RPG8"/>
<dbReference type="GO" id="GO:0016874">
    <property type="term" value="F:ligase activity"/>
    <property type="evidence" value="ECO:0007669"/>
    <property type="project" value="UniProtKB-KW"/>
</dbReference>
<evidence type="ECO:0000313" key="11">
    <source>
        <dbReference type="Proteomes" id="UP000305760"/>
    </source>
</evidence>
<evidence type="ECO:0000259" key="9">
    <source>
        <dbReference type="Pfam" id="PF08335"/>
    </source>
</evidence>
<sequence length="940" mass="100750">MPVPTSIDHALTSLVERSLARLAERAPAVLADPPRREALAQLALCSDFAIDTLGRQPELLDTLDGAPALLRLEADREADWPAQLRRWRAGESTRLVWRDLRGLDDVDATLAGSSRIADQALQAGVDALSASLAGRHGWVRSAAGDVQSLVVFGLGKLGGGELNFSSDVDLVYAFPEHGESDGARPLDAEAWFTRLGQRLAQLLGDVTADGFSHRVDLRLRPFGASGRLALSFGAMEQYYQREGRDWERYAWIKARPVAGDLAAGERLLETLRPFVYRRYLDYSALDGLREMKALIAAEVQRRELAEDLKLGPGGIREVEFLVQALQLIRAGREPALRHRSLLPALSALSAAGHIATATAQRLAAAYRFLRRLENRVQMLGDQQVHTLPDDALARARIARALAFPDEAAMLAELDGHRAVVAEEFSGLLEARRRRRAHAGAIEQYWRALPDGGDAAVLTDAGFSDAVAQDAALRDFARTPAVRALSGRGRQRLDNVLPQLLEAAARSEAPDASLPRGLALLQAITRRTSYLALLEEQPAALARLADVTARSALLSDRLAAHPLLLDELLDSRAAGPVPEEADFEALVAEALAPLPPGDTEAALNALNELRQAIGFRIALATLGQRLPAVDAARRLAALAQSLLAATLALAEADLAAAHGRVPGAGLAVLGYGSLGGHELGFGSDLDLVFLHDAAPDAGSDGARPLDAGRYFARLAQRLVSLLGSVTGAGKLYEIDVRLRPDGAKGMLVSSLESFADYQQQRAWTWERQALVRARPIAGAAAVGDAFEAIRSRTLTAARPHDALREDVRAMRRRMRGELDRSSAVRFDLKQGEGGLVDLEFLLQALVLEHAGRAPALVGPRDTPGLLQALAQAGVLARASVDALLQAHALMLGLGLDCTLDQRPRLVPPDPALDAARAVVRNACAEADLAFEVDTGAAHPGA</sequence>
<feature type="region of interest" description="Adenylyl transferase" evidence="7">
    <location>
        <begin position="444"/>
        <end position="940"/>
    </location>
</feature>
<dbReference type="GO" id="GO:0008882">
    <property type="term" value="F:[glutamate-ammonia-ligase] adenylyltransferase activity"/>
    <property type="evidence" value="ECO:0007669"/>
    <property type="project" value="UniProtKB-UniRule"/>
</dbReference>
<keyword evidence="11" id="KW-1185">Reference proteome</keyword>
<dbReference type="PANTHER" id="PTHR30621">
    <property type="entry name" value="GLUTAMINE SYNTHETASE ADENYLYLTRANSFERASE"/>
    <property type="match status" value="1"/>
</dbReference>
<gene>
    <name evidence="7 10" type="primary">glnE</name>
    <name evidence="10" type="ORF">E1B00_14120</name>
</gene>
<dbReference type="PANTHER" id="PTHR30621:SF0">
    <property type="entry name" value="BIFUNCTIONAL GLUTAMINE SYNTHETASE ADENYLYLTRANSFERASE_ADENYLYL-REMOVING ENZYME"/>
    <property type="match status" value="1"/>
</dbReference>
<reference evidence="10 11" key="1">
    <citation type="submission" date="2019-03" db="EMBL/GenBank/DDBJ databases">
        <title>Arenimonas daejeonensis sp. nov., isolated from compost.</title>
        <authorList>
            <person name="Jeon C.O."/>
        </authorList>
    </citation>
    <scope>NUCLEOTIDE SEQUENCE [LARGE SCALE GENOMIC DNA]</scope>
    <source>
        <strain evidence="10 11">R29</strain>
    </source>
</reference>
<dbReference type="GO" id="GO:0000820">
    <property type="term" value="P:regulation of glutamine family amino acid metabolic process"/>
    <property type="evidence" value="ECO:0007669"/>
    <property type="project" value="UniProtKB-UniRule"/>
</dbReference>
<dbReference type="GO" id="GO:0047388">
    <property type="term" value="F:[glutamine synthetase]-adenylyl-L-tyrosine phosphorylase activity"/>
    <property type="evidence" value="ECO:0007669"/>
    <property type="project" value="UniProtKB-EC"/>
</dbReference>
<keyword evidence="6 7" id="KW-0511">Multifunctional enzyme</keyword>
<evidence type="ECO:0000256" key="3">
    <source>
        <dbReference type="ARBA" id="ARBA00022741"/>
    </source>
</evidence>
<dbReference type="InterPro" id="IPR023057">
    <property type="entry name" value="GlnE"/>
</dbReference>
<evidence type="ECO:0000259" key="8">
    <source>
        <dbReference type="Pfam" id="PF03710"/>
    </source>
</evidence>
<dbReference type="EC" id="2.7.7.89" evidence="7"/>
<comment type="catalytic activity">
    <reaction evidence="7">
        <text>[glutamine synthetase]-L-tyrosine + ATP = [glutamine synthetase]-O(4)-(5'-adenylyl)-L-tyrosine + diphosphate</text>
        <dbReference type="Rhea" id="RHEA:18589"/>
        <dbReference type="Rhea" id="RHEA-COMP:10660"/>
        <dbReference type="Rhea" id="RHEA-COMP:10661"/>
        <dbReference type="ChEBI" id="CHEBI:30616"/>
        <dbReference type="ChEBI" id="CHEBI:33019"/>
        <dbReference type="ChEBI" id="CHEBI:46858"/>
        <dbReference type="ChEBI" id="CHEBI:83624"/>
        <dbReference type="EC" id="2.7.7.42"/>
    </reaction>
</comment>
<dbReference type="EMBL" id="SMDR01000004">
    <property type="protein sequence ID" value="TNJ32844.1"/>
    <property type="molecule type" value="Genomic_DNA"/>
</dbReference>
<dbReference type="FunFam" id="1.20.120.330:FF:000005">
    <property type="entry name" value="Bifunctional glutamine synthetase adenylyltransferase/adenylyl-removing enzyme"/>
    <property type="match status" value="1"/>
</dbReference>
<dbReference type="HAMAP" id="MF_00802">
    <property type="entry name" value="GlnE"/>
    <property type="match status" value="1"/>
</dbReference>
<feature type="domain" description="Glutamate-ammonia ligase adenylyltransferase repeated" evidence="8">
    <location>
        <begin position="68"/>
        <end position="268"/>
    </location>
</feature>
<keyword evidence="3 7" id="KW-0547">Nucleotide-binding</keyword>
<comment type="cofactor">
    <cofactor evidence="7">
        <name>Mg(2+)</name>
        <dbReference type="ChEBI" id="CHEBI:18420"/>
    </cofactor>
</comment>